<name>B0TPF5_SHEHH</name>
<evidence type="ECO:0000259" key="1">
    <source>
        <dbReference type="PROSITE" id="PS01124"/>
    </source>
</evidence>
<keyword evidence="3" id="KW-1185">Reference proteome</keyword>
<proteinExistence type="predicted"/>
<dbReference type="GO" id="GO:0043565">
    <property type="term" value="F:sequence-specific DNA binding"/>
    <property type="evidence" value="ECO:0007669"/>
    <property type="project" value="InterPro"/>
</dbReference>
<gene>
    <name evidence="2" type="ordered locus">Shal_3054</name>
</gene>
<accession>B0TPF5</accession>
<evidence type="ECO:0000313" key="2">
    <source>
        <dbReference type="EMBL" id="ABZ77602.1"/>
    </source>
</evidence>
<dbReference type="AlphaFoldDB" id="B0TPF5"/>
<feature type="domain" description="HTH araC/xylS-type" evidence="1">
    <location>
        <begin position="1"/>
        <end position="28"/>
    </location>
</feature>
<protein>
    <submittedName>
        <fullName evidence="2">Conserved hypothetical transcriptional regulator</fullName>
    </submittedName>
</protein>
<organism evidence="2 3">
    <name type="scientific">Shewanella halifaxensis (strain HAW-EB4)</name>
    <dbReference type="NCBI Taxonomy" id="458817"/>
    <lineage>
        <taxon>Bacteria</taxon>
        <taxon>Pseudomonadati</taxon>
        <taxon>Pseudomonadota</taxon>
        <taxon>Gammaproteobacteria</taxon>
        <taxon>Alteromonadales</taxon>
        <taxon>Shewanellaceae</taxon>
        <taxon>Shewanella</taxon>
    </lineage>
</organism>
<dbReference type="EMBL" id="CP000931">
    <property type="protein sequence ID" value="ABZ77602.1"/>
    <property type="molecule type" value="Genomic_DNA"/>
</dbReference>
<dbReference type="GO" id="GO:0003700">
    <property type="term" value="F:DNA-binding transcription factor activity"/>
    <property type="evidence" value="ECO:0007669"/>
    <property type="project" value="InterPro"/>
</dbReference>
<dbReference type="KEGG" id="shl:Shal_3054"/>
<reference evidence="2" key="1">
    <citation type="submission" date="2008-01" db="EMBL/GenBank/DDBJ databases">
        <title>Complete sequence of Shewanella halifaxensis HAW-EB4.</title>
        <authorList>
            <consortium name="US DOE Joint Genome Institute"/>
            <person name="Copeland A."/>
            <person name="Lucas S."/>
            <person name="Lapidus A."/>
            <person name="Glavina del Rio T."/>
            <person name="Dalin E."/>
            <person name="Tice H."/>
            <person name="Bruce D."/>
            <person name="Goodwin L."/>
            <person name="Pitluck S."/>
            <person name="Sims D."/>
            <person name="Brettin T."/>
            <person name="Detter J.C."/>
            <person name="Han C."/>
            <person name="Kuske C.R."/>
            <person name="Schmutz J."/>
            <person name="Larimer F."/>
            <person name="Land M."/>
            <person name="Hauser L."/>
            <person name="Kyrpides N."/>
            <person name="Kim E."/>
            <person name="Zhao J.-S."/>
            <person name="Richardson P."/>
        </authorList>
    </citation>
    <scope>NUCLEOTIDE SEQUENCE [LARGE SCALE GENOMIC DNA]</scope>
    <source>
        <strain evidence="2">HAW-EB4</strain>
    </source>
</reference>
<evidence type="ECO:0000313" key="3">
    <source>
        <dbReference type="Proteomes" id="UP000001317"/>
    </source>
</evidence>
<dbReference type="Gene3D" id="1.10.10.60">
    <property type="entry name" value="Homeodomain-like"/>
    <property type="match status" value="1"/>
</dbReference>
<dbReference type="InterPro" id="IPR018060">
    <property type="entry name" value="HTH_AraC"/>
</dbReference>
<sequence length="46" mass="5176">MAGFISISSFNTKFKELLKLTPKQYLSNHMDVRNSITTSSIVEAQV</sequence>
<dbReference type="Proteomes" id="UP000001317">
    <property type="component" value="Chromosome"/>
</dbReference>
<dbReference type="PROSITE" id="PS01124">
    <property type="entry name" value="HTH_ARAC_FAMILY_2"/>
    <property type="match status" value="1"/>
</dbReference>
<dbReference type="HOGENOM" id="CLU_3188947_0_0_6"/>